<evidence type="ECO:0000256" key="3">
    <source>
        <dbReference type="ARBA" id="ARBA00023015"/>
    </source>
</evidence>
<keyword evidence="2" id="KW-0663">Pyridoxal phosphate</keyword>
<dbReference type="STRING" id="695939.SAMN00790413_05266"/>
<dbReference type="Gene3D" id="1.10.10.10">
    <property type="entry name" value="Winged helix-like DNA-binding domain superfamily/Winged helix DNA-binding domain"/>
    <property type="match status" value="1"/>
</dbReference>
<dbReference type="Pfam" id="PF00155">
    <property type="entry name" value="Aminotran_1_2"/>
    <property type="match status" value="1"/>
</dbReference>
<dbReference type="PANTHER" id="PTHR46577">
    <property type="entry name" value="HTH-TYPE TRANSCRIPTIONAL REGULATORY PROTEIN GABR"/>
    <property type="match status" value="1"/>
</dbReference>
<dbReference type="InterPro" id="IPR051446">
    <property type="entry name" value="HTH_trans_reg/aminotransferase"/>
</dbReference>
<proteinExistence type="inferred from homology"/>
<evidence type="ECO:0000256" key="4">
    <source>
        <dbReference type="ARBA" id="ARBA00023125"/>
    </source>
</evidence>
<dbReference type="InterPro" id="IPR015424">
    <property type="entry name" value="PyrdxlP-dep_Trfase"/>
</dbReference>
<dbReference type="Proteomes" id="UP000192582">
    <property type="component" value="Unassembled WGS sequence"/>
</dbReference>
<evidence type="ECO:0000313" key="9">
    <source>
        <dbReference type="Proteomes" id="UP000192582"/>
    </source>
</evidence>
<dbReference type="Pfam" id="PF00392">
    <property type="entry name" value="GntR"/>
    <property type="match status" value="1"/>
</dbReference>
<evidence type="ECO:0000256" key="5">
    <source>
        <dbReference type="ARBA" id="ARBA00023163"/>
    </source>
</evidence>
<keyword evidence="9" id="KW-1185">Reference proteome</keyword>
<dbReference type="SUPFAM" id="SSF46785">
    <property type="entry name" value="Winged helix' DNA-binding domain"/>
    <property type="match status" value="1"/>
</dbReference>
<dbReference type="PANTHER" id="PTHR46577:SF1">
    <property type="entry name" value="HTH-TYPE TRANSCRIPTIONAL REGULATORY PROTEIN GABR"/>
    <property type="match status" value="1"/>
</dbReference>
<evidence type="ECO:0000313" key="8">
    <source>
        <dbReference type="EMBL" id="SMB84741.1"/>
    </source>
</evidence>
<sequence>MTRESHALNETHNKGSGGQPTRANSGESEGANSAQQGRDGLPSALLGFALEGANQLPLHRRLFGGLRERILSGQLSLGTRLPSTRVLARELGVSRNTVALAFDQLISEGYLRSVGGAGTYVAELDAPLHPPNASASQRPALRTEALRAQVGSFWFPYVPAAAGNTPAFRLAVPASEAFPLATWKRCLAKHTARLSTDLFLSQEDGGLLALREVLASYLAVYRGVRCTPEQIIIADSHLSFHLAARVLLDPGDEVWFEDPGYFAAREALLAADARPIPIPVDAEGIDVAAGRIRAPHARMAYVTPSYQFPSGVTMSAARRQALLGWAREAQAWILEDDFDCEFRYAGPPITALQGLDTDHRVLYSGSFNKTLFPALRLGYLVVPQERISDFLWMRRIVSAPASLLEQAALADFIGEGHFARHMKRCRALYARRRSVLEDALTQELGDVLSLEPPQAGTYWVLRLPGHLNDLEIAQAAQAEGLEVWPLSTWSLSGAGTPGLLLGYAGVSEAQLRRGVQQLARLLRAALSQP</sequence>
<dbReference type="SMART" id="SM00345">
    <property type="entry name" value="HTH_GNTR"/>
    <property type="match status" value="1"/>
</dbReference>
<dbReference type="GO" id="GO:0003700">
    <property type="term" value="F:DNA-binding transcription factor activity"/>
    <property type="evidence" value="ECO:0007669"/>
    <property type="project" value="InterPro"/>
</dbReference>
<evidence type="ECO:0000259" key="7">
    <source>
        <dbReference type="PROSITE" id="PS50949"/>
    </source>
</evidence>
<dbReference type="RefSeq" id="WP_084047073.1">
    <property type="nucleotide sequence ID" value="NZ_FWWU01000007.1"/>
</dbReference>
<dbReference type="InterPro" id="IPR015421">
    <property type="entry name" value="PyrdxlP-dep_Trfase_major"/>
</dbReference>
<keyword evidence="5" id="KW-0804">Transcription</keyword>
<comment type="similarity">
    <text evidence="1">In the C-terminal section; belongs to the class-I pyridoxal-phosphate-dependent aminotransferase family.</text>
</comment>
<gene>
    <name evidence="8" type="ORF">SAMN00790413_05266</name>
</gene>
<dbReference type="OrthoDB" id="9808770at2"/>
<reference evidence="8 9" key="1">
    <citation type="submission" date="2017-04" db="EMBL/GenBank/DDBJ databases">
        <authorList>
            <person name="Afonso C.L."/>
            <person name="Miller P.J."/>
            <person name="Scott M.A."/>
            <person name="Spackman E."/>
            <person name="Goraichik I."/>
            <person name="Dimitrov K.M."/>
            <person name="Suarez D.L."/>
            <person name="Swayne D.E."/>
        </authorList>
    </citation>
    <scope>NUCLEOTIDE SEQUENCE [LARGE SCALE GENOMIC DNA]</scope>
    <source>
        <strain evidence="8 9">KR-140</strain>
    </source>
</reference>
<evidence type="ECO:0000256" key="2">
    <source>
        <dbReference type="ARBA" id="ARBA00022898"/>
    </source>
</evidence>
<dbReference type="InterPro" id="IPR036388">
    <property type="entry name" value="WH-like_DNA-bd_sf"/>
</dbReference>
<dbReference type="InterPro" id="IPR000524">
    <property type="entry name" value="Tscrpt_reg_HTH_GntR"/>
</dbReference>
<feature type="compositionally biased region" description="Polar residues" evidence="6">
    <location>
        <begin position="19"/>
        <end position="36"/>
    </location>
</feature>
<keyword evidence="8" id="KW-0808">Transferase</keyword>
<keyword evidence="4" id="KW-0238">DNA-binding</keyword>
<dbReference type="CDD" id="cd07377">
    <property type="entry name" value="WHTH_GntR"/>
    <property type="match status" value="1"/>
</dbReference>
<feature type="domain" description="HTH gntR-type" evidence="7">
    <location>
        <begin position="56"/>
        <end position="124"/>
    </location>
</feature>
<dbReference type="PROSITE" id="PS50949">
    <property type="entry name" value="HTH_GNTR"/>
    <property type="match status" value="1"/>
</dbReference>
<protein>
    <submittedName>
        <fullName evidence="8">GntR family transcriptional regulator / MocR family aminotransferase</fullName>
    </submittedName>
</protein>
<evidence type="ECO:0000256" key="1">
    <source>
        <dbReference type="ARBA" id="ARBA00005384"/>
    </source>
</evidence>
<dbReference type="CDD" id="cd00609">
    <property type="entry name" value="AAT_like"/>
    <property type="match status" value="1"/>
</dbReference>
<accession>A0A1W1UVB3</accession>
<evidence type="ECO:0000256" key="6">
    <source>
        <dbReference type="SAM" id="MobiDB-lite"/>
    </source>
</evidence>
<dbReference type="InterPro" id="IPR004839">
    <property type="entry name" value="Aminotransferase_I/II_large"/>
</dbReference>
<dbReference type="GO" id="GO:0008483">
    <property type="term" value="F:transaminase activity"/>
    <property type="evidence" value="ECO:0007669"/>
    <property type="project" value="UniProtKB-KW"/>
</dbReference>
<name>A0A1W1UVB3_9DEIO</name>
<dbReference type="Gene3D" id="3.40.640.10">
    <property type="entry name" value="Type I PLP-dependent aspartate aminotransferase-like (Major domain)"/>
    <property type="match status" value="1"/>
</dbReference>
<dbReference type="InterPro" id="IPR036390">
    <property type="entry name" value="WH_DNA-bd_sf"/>
</dbReference>
<keyword evidence="3" id="KW-0805">Transcription regulation</keyword>
<keyword evidence="8" id="KW-0032">Aminotransferase</keyword>
<dbReference type="GO" id="GO:0030170">
    <property type="term" value="F:pyridoxal phosphate binding"/>
    <property type="evidence" value="ECO:0007669"/>
    <property type="project" value="InterPro"/>
</dbReference>
<dbReference type="AlphaFoldDB" id="A0A1W1UVB3"/>
<dbReference type="SUPFAM" id="SSF53383">
    <property type="entry name" value="PLP-dependent transferases"/>
    <property type="match status" value="1"/>
</dbReference>
<organism evidence="8 9">
    <name type="scientific">Deinococcus hopiensis KR-140</name>
    <dbReference type="NCBI Taxonomy" id="695939"/>
    <lineage>
        <taxon>Bacteria</taxon>
        <taxon>Thermotogati</taxon>
        <taxon>Deinococcota</taxon>
        <taxon>Deinococci</taxon>
        <taxon>Deinococcales</taxon>
        <taxon>Deinococcaceae</taxon>
        <taxon>Deinococcus</taxon>
    </lineage>
</organism>
<dbReference type="PRINTS" id="PR00035">
    <property type="entry name" value="HTHGNTR"/>
</dbReference>
<feature type="region of interest" description="Disordered" evidence="6">
    <location>
        <begin position="1"/>
        <end position="38"/>
    </location>
</feature>
<feature type="compositionally biased region" description="Basic and acidic residues" evidence="6">
    <location>
        <begin position="1"/>
        <end position="13"/>
    </location>
</feature>
<dbReference type="GO" id="GO:0003677">
    <property type="term" value="F:DNA binding"/>
    <property type="evidence" value="ECO:0007669"/>
    <property type="project" value="UniProtKB-KW"/>
</dbReference>
<dbReference type="EMBL" id="FWWU01000007">
    <property type="protein sequence ID" value="SMB84741.1"/>
    <property type="molecule type" value="Genomic_DNA"/>
</dbReference>